<dbReference type="Gene3D" id="1.10.357.10">
    <property type="entry name" value="Tetracycline Repressor, domain 2"/>
    <property type="match status" value="1"/>
</dbReference>
<dbReference type="GO" id="GO:0003700">
    <property type="term" value="F:DNA-binding transcription factor activity"/>
    <property type="evidence" value="ECO:0007669"/>
    <property type="project" value="TreeGrafter"/>
</dbReference>
<evidence type="ECO:0000256" key="1">
    <source>
        <dbReference type="ARBA" id="ARBA00023015"/>
    </source>
</evidence>
<evidence type="ECO:0000313" key="6">
    <source>
        <dbReference type="EMBL" id="SNZ15675.1"/>
    </source>
</evidence>
<keyword evidence="3" id="KW-0804">Transcription</keyword>
<keyword evidence="2 4" id="KW-0238">DNA-binding</keyword>
<keyword evidence="7" id="KW-1185">Reference proteome</keyword>
<accession>A0A285P1R9</accession>
<feature type="DNA-binding region" description="H-T-H motif" evidence="4">
    <location>
        <begin position="26"/>
        <end position="45"/>
    </location>
</feature>
<proteinExistence type="predicted"/>
<dbReference type="Pfam" id="PF00440">
    <property type="entry name" value="TetR_N"/>
    <property type="match status" value="1"/>
</dbReference>
<dbReference type="InterPro" id="IPR001647">
    <property type="entry name" value="HTH_TetR"/>
</dbReference>
<feature type="domain" description="HTH tetR-type" evidence="5">
    <location>
        <begin position="3"/>
        <end position="63"/>
    </location>
</feature>
<keyword evidence="1" id="KW-0805">Transcription regulation</keyword>
<dbReference type="PANTHER" id="PTHR30055">
    <property type="entry name" value="HTH-TYPE TRANSCRIPTIONAL REGULATOR RUTR"/>
    <property type="match status" value="1"/>
</dbReference>
<organism evidence="6 7">
    <name type="scientific">Terribacillus aidingensis</name>
    <dbReference type="NCBI Taxonomy" id="586416"/>
    <lineage>
        <taxon>Bacteria</taxon>
        <taxon>Bacillati</taxon>
        <taxon>Bacillota</taxon>
        <taxon>Bacilli</taxon>
        <taxon>Bacillales</taxon>
        <taxon>Bacillaceae</taxon>
        <taxon>Terribacillus</taxon>
    </lineage>
</organism>
<evidence type="ECO:0000259" key="5">
    <source>
        <dbReference type="PROSITE" id="PS50977"/>
    </source>
</evidence>
<dbReference type="InterPro" id="IPR025996">
    <property type="entry name" value="MT1864/Rv1816-like_C"/>
</dbReference>
<dbReference type="PROSITE" id="PS50977">
    <property type="entry name" value="HTH_TETR_2"/>
    <property type="match status" value="1"/>
</dbReference>
<dbReference type="AlphaFoldDB" id="A0A285P1R9"/>
<sequence length="179" mass="20520">MAELTKERITQQARTLFIEHGYEKVSMRDIAKDLGCSHGALYYHFKNKAALFSEVLAFYFDELNLLIDLTMKQEKNDKLQELLLGFLRFGLNYPYQYELMFLLKSEEVDSLMQQPAAASYEKFAAAVKKASGKDLQNDMIYSIFLALHGFVSLHLHRVPNFEGAAKAAAVHVDFLRKTI</sequence>
<dbReference type="SUPFAM" id="SSF48498">
    <property type="entry name" value="Tetracyclin repressor-like, C-terminal domain"/>
    <property type="match status" value="1"/>
</dbReference>
<gene>
    <name evidence="6" type="ORF">SAMN05421503_2708</name>
</gene>
<dbReference type="SUPFAM" id="SSF46689">
    <property type="entry name" value="Homeodomain-like"/>
    <property type="match status" value="1"/>
</dbReference>
<dbReference type="EMBL" id="OBEK01000004">
    <property type="protein sequence ID" value="SNZ15675.1"/>
    <property type="molecule type" value="Genomic_DNA"/>
</dbReference>
<name>A0A285P1R9_9BACI</name>
<dbReference type="InterPro" id="IPR050109">
    <property type="entry name" value="HTH-type_TetR-like_transc_reg"/>
</dbReference>
<dbReference type="PRINTS" id="PR00455">
    <property type="entry name" value="HTHTETR"/>
</dbReference>
<dbReference type="InterPro" id="IPR009057">
    <property type="entry name" value="Homeodomain-like_sf"/>
</dbReference>
<protein>
    <submittedName>
        <fullName evidence="6">Transcriptional regulator, TetR family</fullName>
    </submittedName>
</protein>
<dbReference type="InterPro" id="IPR036271">
    <property type="entry name" value="Tet_transcr_reg_TetR-rel_C_sf"/>
</dbReference>
<evidence type="ECO:0000313" key="7">
    <source>
        <dbReference type="Proteomes" id="UP000219356"/>
    </source>
</evidence>
<dbReference type="GO" id="GO:0000976">
    <property type="term" value="F:transcription cis-regulatory region binding"/>
    <property type="evidence" value="ECO:0007669"/>
    <property type="project" value="TreeGrafter"/>
</dbReference>
<evidence type="ECO:0000256" key="3">
    <source>
        <dbReference type="ARBA" id="ARBA00023163"/>
    </source>
</evidence>
<dbReference type="Proteomes" id="UP000219356">
    <property type="component" value="Unassembled WGS sequence"/>
</dbReference>
<evidence type="ECO:0000256" key="4">
    <source>
        <dbReference type="PROSITE-ProRule" id="PRU00335"/>
    </source>
</evidence>
<evidence type="ECO:0000256" key="2">
    <source>
        <dbReference type="ARBA" id="ARBA00023125"/>
    </source>
</evidence>
<reference evidence="7" key="1">
    <citation type="submission" date="2017-09" db="EMBL/GenBank/DDBJ databases">
        <authorList>
            <person name="Varghese N."/>
            <person name="Submissions S."/>
        </authorList>
    </citation>
    <scope>NUCLEOTIDE SEQUENCE [LARGE SCALE GENOMIC DNA]</scope>
    <source>
        <strain evidence="7">CGMCC 1.8913</strain>
    </source>
</reference>
<dbReference type="Pfam" id="PF13305">
    <property type="entry name" value="TetR_C_33"/>
    <property type="match status" value="1"/>
</dbReference>
<dbReference type="PANTHER" id="PTHR30055:SF234">
    <property type="entry name" value="HTH-TYPE TRANSCRIPTIONAL REGULATOR BETI"/>
    <property type="match status" value="1"/>
</dbReference>